<dbReference type="InterPro" id="IPR019258">
    <property type="entry name" value="Mediator_Med4"/>
</dbReference>
<evidence type="ECO:0000256" key="3">
    <source>
        <dbReference type="ARBA" id="ARBA00020629"/>
    </source>
</evidence>
<dbReference type="AlphaFoldDB" id="A0A9W8A379"/>
<dbReference type="GO" id="GO:0016592">
    <property type="term" value="C:mediator complex"/>
    <property type="evidence" value="ECO:0007669"/>
    <property type="project" value="InterPro"/>
</dbReference>
<comment type="function">
    <text evidence="8">Component of the Mediator complex, a coactivator involved in the regulated transcription of nearly all RNA polymerase II-dependent genes. Mediator functions as a bridge to convey information from gene-specific regulatory proteins to the basal RNA polymerase II transcription machinery. Mediator is recruited to promoters by direct interactions with regulatory proteins and serves as a scaffold for the assembly of a functional preinitiation complex with RNA polymerase II and the general transcription factors.</text>
</comment>
<protein>
    <recommendedName>
        <fullName evidence="3 8">Mediator of RNA polymerase II transcription subunit 4</fullName>
    </recommendedName>
    <alternativeName>
        <fullName evidence="7 8">Mediator complex subunit 4</fullName>
    </alternativeName>
</protein>
<dbReference type="GO" id="GO:0006357">
    <property type="term" value="P:regulation of transcription by RNA polymerase II"/>
    <property type="evidence" value="ECO:0007669"/>
    <property type="project" value="InterPro"/>
</dbReference>
<organism evidence="9 10">
    <name type="scientific">Mycoemilia scoparia</name>
    <dbReference type="NCBI Taxonomy" id="417184"/>
    <lineage>
        <taxon>Eukaryota</taxon>
        <taxon>Fungi</taxon>
        <taxon>Fungi incertae sedis</taxon>
        <taxon>Zoopagomycota</taxon>
        <taxon>Kickxellomycotina</taxon>
        <taxon>Kickxellomycetes</taxon>
        <taxon>Kickxellales</taxon>
        <taxon>Kickxellaceae</taxon>
        <taxon>Mycoemilia</taxon>
    </lineage>
</organism>
<keyword evidence="6 8" id="KW-0539">Nucleus</keyword>
<comment type="subunit">
    <text evidence="8">Component of the Mediator complex.</text>
</comment>
<comment type="similarity">
    <text evidence="2 8">Belongs to the Mediator complex subunit 4 family.</text>
</comment>
<keyword evidence="5 8" id="KW-0804">Transcription</keyword>
<dbReference type="EMBL" id="JANBPU010000002">
    <property type="protein sequence ID" value="KAJ1921927.1"/>
    <property type="molecule type" value="Genomic_DNA"/>
</dbReference>
<accession>A0A9W8A379</accession>
<dbReference type="Proteomes" id="UP001150538">
    <property type="component" value="Unassembled WGS sequence"/>
</dbReference>
<dbReference type="PANTHER" id="PTHR13208:SF2">
    <property type="entry name" value="MEDIATOR OF RNA POLYMERASE II TRANSCRIPTION SUBUNIT 4"/>
    <property type="match status" value="1"/>
</dbReference>
<dbReference type="PANTHER" id="PTHR13208">
    <property type="entry name" value="MEDIATOR OF RNA POLYMERASE II TRANSCRIPTION SUBUNIT 4"/>
    <property type="match status" value="1"/>
</dbReference>
<keyword evidence="10" id="KW-1185">Reference proteome</keyword>
<evidence type="ECO:0000256" key="7">
    <source>
        <dbReference type="ARBA" id="ARBA00031257"/>
    </source>
</evidence>
<evidence type="ECO:0000313" key="9">
    <source>
        <dbReference type="EMBL" id="KAJ1921927.1"/>
    </source>
</evidence>
<dbReference type="OrthoDB" id="1929813at2759"/>
<proteinExistence type="inferred from homology"/>
<dbReference type="GO" id="GO:0070847">
    <property type="term" value="C:core mediator complex"/>
    <property type="evidence" value="ECO:0007669"/>
    <property type="project" value="TreeGrafter"/>
</dbReference>
<evidence type="ECO:0000256" key="5">
    <source>
        <dbReference type="ARBA" id="ARBA00023163"/>
    </source>
</evidence>
<dbReference type="GO" id="GO:0003712">
    <property type="term" value="F:transcription coregulator activity"/>
    <property type="evidence" value="ECO:0007669"/>
    <property type="project" value="InterPro"/>
</dbReference>
<keyword evidence="4 8" id="KW-0805">Transcription regulation</keyword>
<comment type="caution">
    <text evidence="9">The sequence shown here is derived from an EMBL/GenBank/DDBJ whole genome shotgun (WGS) entry which is preliminary data.</text>
</comment>
<evidence type="ECO:0000256" key="4">
    <source>
        <dbReference type="ARBA" id="ARBA00023015"/>
    </source>
</evidence>
<sequence>MTQSGVSIHDLLRNTLREYNSAIRSLLESFVSTNNQHDLLKASEQRQTLTSNIIQLDKQLQELYYKIKAHHERQARIRVIQEEILECDSLKKRLATQLFETKDSLEHSLSEASEQVEATNKAKQNKLEYKDILHYANKLSAFTSAPPNFSTTQQSVGGYELPYPLEVAMHASLLNHLPAILSKDTDKTHEEELDDTFIHQQDGFQFGDLDDEDILDLVLNPDLD</sequence>
<keyword evidence="8" id="KW-0010">Activator</keyword>
<evidence type="ECO:0000256" key="6">
    <source>
        <dbReference type="ARBA" id="ARBA00023242"/>
    </source>
</evidence>
<gene>
    <name evidence="8" type="primary">MED4</name>
    <name evidence="9" type="ORF">H4219_000274</name>
</gene>
<evidence type="ECO:0000313" key="10">
    <source>
        <dbReference type="Proteomes" id="UP001150538"/>
    </source>
</evidence>
<name>A0A9W8A379_9FUNG</name>
<evidence type="ECO:0000256" key="1">
    <source>
        <dbReference type="ARBA" id="ARBA00004123"/>
    </source>
</evidence>
<comment type="subcellular location">
    <subcellularLocation>
        <location evidence="1 8">Nucleus</location>
    </subcellularLocation>
</comment>
<reference evidence="9" key="1">
    <citation type="submission" date="2022-07" db="EMBL/GenBank/DDBJ databases">
        <title>Phylogenomic reconstructions and comparative analyses of Kickxellomycotina fungi.</title>
        <authorList>
            <person name="Reynolds N.K."/>
            <person name="Stajich J.E."/>
            <person name="Barry K."/>
            <person name="Grigoriev I.V."/>
            <person name="Crous P."/>
            <person name="Smith M.E."/>
        </authorList>
    </citation>
    <scope>NUCLEOTIDE SEQUENCE</scope>
    <source>
        <strain evidence="9">NBRC 100468</strain>
    </source>
</reference>
<evidence type="ECO:0000256" key="8">
    <source>
        <dbReference type="RuleBase" id="RU364141"/>
    </source>
</evidence>
<evidence type="ECO:0000256" key="2">
    <source>
        <dbReference type="ARBA" id="ARBA00009626"/>
    </source>
</evidence>
<dbReference type="Pfam" id="PF10018">
    <property type="entry name" value="Med4"/>
    <property type="match status" value="1"/>
</dbReference>